<sequence>MLYLMYHKWKLKASCILHGAFCFMPAVLFS</sequence>
<name>A0A8S5P491_9CAUD</name>
<reference evidence="1" key="1">
    <citation type="journal article" date="2021" name="Proc. Natl. Acad. Sci. U.S.A.">
        <title>A Catalog of Tens of Thousands of Viruses from Human Metagenomes Reveals Hidden Associations with Chronic Diseases.</title>
        <authorList>
            <person name="Tisza M.J."/>
            <person name="Buck C.B."/>
        </authorList>
    </citation>
    <scope>NUCLEOTIDE SEQUENCE</scope>
    <source>
        <strain evidence="1">CtXVO17</strain>
    </source>
</reference>
<accession>A0A8S5P491</accession>
<proteinExistence type="predicted"/>
<dbReference type="EMBL" id="BK015316">
    <property type="protein sequence ID" value="DAE01020.1"/>
    <property type="molecule type" value="Genomic_DNA"/>
</dbReference>
<organism evidence="1">
    <name type="scientific">Myoviridae sp. ctXVO17</name>
    <dbReference type="NCBI Taxonomy" id="2825121"/>
    <lineage>
        <taxon>Viruses</taxon>
        <taxon>Duplodnaviria</taxon>
        <taxon>Heunggongvirae</taxon>
        <taxon>Uroviricota</taxon>
        <taxon>Caudoviricetes</taxon>
    </lineage>
</organism>
<protein>
    <submittedName>
        <fullName evidence="1">Uncharacterized protein</fullName>
    </submittedName>
</protein>
<evidence type="ECO:0000313" key="1">
    <source>
        <dbReference type="EMBL" id="DAE01020.1"/>
    </source>
</evidence>